<feature type="compositionally biased region" description="Polar residues" evidence="1">
    <location>
        <begin position="555"/>
        <end position="570"/>
    </location>
</feature>
<evidence type="ECO:0000313" key="2">
    <source>
        <dbReference type="EMBL" id="KJZ76149.1"/>
    </source>
</evidence>
<feature type="compositionally biased region" description="Polar residues" evidence="1">
    <location>
        <begin position="68"/>
        <end position="84"/>
    </location>
</feature>
<dbReference type="Proteomes" id="UP000054481">
    <property type="component" value="Unassembled WGS sequence"/>
</dbReference>
<feature type="compositionally biased region" description="Acidic residues" evidence="1">
    <location>
        <begin position="187"/>
        <end position="201"/>
    </location>
</feature>
<dbReference type="EMBL" id="KQ030513">
    <property type="protein sequence ID" value="KJZ76149.1"/>
    <property type="molecule type" value="Genomic_DNA"/>
</dbReference>
<protein>
    <submittedName>
        <fullName evidence="2">Uncharacterized protein</fullName>
    </submittedName>
</protein>
<feature type="region of interest" description="Disordered" evidence="1">
    <location>
        <begin position="18"/>
        <end position="213"/>
    </location>
</feature>
<dbReference type="AlphaFoldDB" id="A0A0F8A5Y7"/>
<sequence length="684" mass="75152">MSPPTPSEKRLDALLRRKRLSDIPKDQRDLLEREDAWAVDSKDKPHSPAHHPSHTVETAKQAYMVFQKMQNGQHALAHVNSSEAGQEADKGSGSSSKEDSNQGDDQIPDRQSDGRQALHPHEVLQSPRQSSPERPLSSWSQSPERPLPPSRAHVPSSVVRETPKGTAAPSPLQVESQALDIQMGDSVDGEVVDESDVDDLEMSLPQAHENLDVPVNRVAARLAMTATPQQFDDSQVKDTPPPCAQPSQASIIRETSRKAARSISPKPAAYGAEPRRHRHKKIDFGSSPSNSELPAGAPRRMPTTKTFGGIVASSLDTSSSIIPGSFETSLKDTVPPSNALAAAPQEYLQPARDATQVSQGSGKWRQADRIDASKHAASPHSTIEVAEASRISAKPLQSDRRNAHRGEVLNTWAAKPAHQISSDAYKAFVAQYPDYAVCHGGNRWNFILGCVSLNFIKDNRMLRECHYDEFIRAFPSYKQYVANAGVGQQALPAVEWFNLLRGRPQYDRMVVTMENLDAVLGNYPEEIERARSSLNIGDEAGGFSASKKPSPRPVQPTSRASPQPQENPPAQRNKGNHRPEPPSVESRAERSDSPAAIAPQRAPAQISRPPSPQLGSERAVSSSAVPPSTAPPRATRRTVSHSLGKFAGSARSVVPRKRALEEHERARKMEYYRRQRQLWPERYE</sequence>
<evidence type="ECO:0000313" key="3">
    <source>
        <dbReference type="Proteomes" id="UP000054481"/>
    </source>
</evidence>
<dbReference type="OrthoDB" id="3538943at2759"/>
<feature type="compositionally biased region" description="Low complexity" evidence="1">
    <location>
        <begin position="594"/>
        <end position="606"/>
    </location>
</feature>
<feature type="region of interest" description="Disordered" evidence="1">
    <location>
        <begin position="537"/>
        <end position="650"/>
    </location>
</feature>
<reference evidence="2 3" key="1">
    <citation type="journal article" date="2014" name="Genome Biol. Evol.">
        <title>Comparative genomics and transcriptomics analyses reveal divergent lifestyle features of nematode endoparasitic fungus Hirsutella minnesotensis.</title>
        <authorList>
            <person name="Lai Y."/>
            <person name="Liu K."/>
            <person name="Zhang X."/>
            <person name="Zhang X."/>
            <person name="Li K."/>
            <person name="Wang N."/>
            <person name="Shu C."/>
            <person name="Wu Y."/>
            <person name="Wang C."/>
            <person name="Bushley K.E."/>
            <person name="Xiang M."/>
            <person name="Liu X."/>
        </authorList>
    </citation>
    <scope>NUCLEOTIDE SEQUENCE [LARGE SCALE GENOMIC DNA]</scope>
    <source>
        <strain evidence="2 3">3608</strain>
    </source>
</reference>
<evidence type="ECO:0000256" key="1">
    <source>
        <dbReference type="SAM" id="MobiDB-lite"/>
    </source>
</evidence>
<feature type="compositionally biased region" description="Basic and acidic residues" evidence="1">
    <location>
        <begin position="18"/>
        <end position="46"/>
    </location>
</feature>
<gene>
    <name evidence="2" type="ORF">HIM_04605</name>
</gene>
<feature type="compositionally biased region" description="Polar residues" evidence="1">
    <location>
        <begin position="126"/>
        <end position="143"/>
    </location>
</feature>
<proteinExistence type="predicted"/>
<keyword evidence="3" id="KW-1185">Reference proteome</keyword>
<name>A0A0F8A5Y7_9HYPO</name>
<feature type="compositionally biased region" description="Low complexity" evidence="1">
    <location>
        <begin position="618"/>
        <end position="633"/>
    </location>
</feature>
<organism evidence="2 3">
    <name type="scientific">Hirsutella minnesotensis 3608</name>
    <dbReference type="NCBI Taxonomy" id="1043627"/>
    <lineage>
        <taxon>Eukaryota</taxon>
        <taxon>Fungi</taxon>
        <taxon>Dikarya</taxon>
        <taxon>Ascomycota</taxon>
        <taxon>Pezizomycotina</taxon>
        <taxon>Sordariomycetes</taxon>
        <taxon>Hypocreomycetidae</taxon>
        <taxon>Hypocreales</taxon>
        <taxon>Ophiocordycipitaceae</taxon>
        <taxon>Hirsutella</taxon>
    </lineage>
</organism>
<feature type="region of interest" description="Disordered" evidence="1">
    <location>
        <begin position="226"/>
        <end position="304"/>
    </location>
</feature>
<accession>A0A0F8A5Y7</accession>